<dbReference type="GO" id="GO:0001228">
    <property type="term" value="F:DNA-binding transcription activator activity, RNA polymerase II-specific"/>
    <property type="evidence" value="ECO:0007669"/>
    <property type="project" value="TreeGrafter"/>
</dbReference>
<dbReference type="SMART" id="SM00398">
    <property type="entry name" value="HMG"/>
    <property type="match status" value="2"/>
</dbReference>
<evidence type="ECO:0000259" key="7">
    <source>
        <dbReference type="PROSITE" id="PS50118"/>
    </source>
</evidence>
<evidence type="ECO:0000256" key="6">
    <source>
        <dbReference type="SAM" id="MobiDB-lite"/>
    </source>
</evidence>
<dbReference type="Gene3D" id="1.10.30.10">
    <property type="entry name" value="High mobility group box domain"/>
    <property type="match status" value="2"/>
</dbReference>
<evidence type="ECO:0000256" key="2">
    <source>
        <dbReference type="ARBA" id="ARBA00023125"/>
    </source>
</evidence>
<dbReference type="OrthoDB" id="6247875at2759"/>
<dbReference type="PANTHER" id="PTHR10270">
    <property type="entry name" value="SOX TRANSCRIPTION FACTOR"/>
    <property type="match status" value="1"/>
</dbReference>
<keyword evidence="10" id="KW-1185">Reference proteome</keyword>
<gene>
    <name evidence="9" type="ORF">DSTB1V02_LOCUS9240</name>
</gene>
<dbReference type="PROSITE" id="PS51516">
    <property type="entry name" value="SOX_C"/>
    <property type="match status" value="1"/>
</dbReference>
<feature type="DNA-binding region" description="HMG box" evidence="5">
    <location>
        <begin position="195"/>
        <end position="359"/>
    </location>
</feature>
<feature type="region of interest" description="Disordered" evidence="6">
    <location>
        <begin position="171"/>
        <end position="190"/>
    </location>
</feature>
<dbReference type="PROSITE" id="PS50118">
    <property type="entry name" value="HMG_BOX_2"/>
    <property type="match status" value="1"/>
</dbReference>
<evidence type="ECO:0000256" key="5">
    <source>
        <dbReference type="PROSITE-ProRule" id="PRU00267"/>
    </source>
</evidence>
<feature type="compositionally biased region" description="Low complexity" evidence="6">
    <location>
        <begin position="584"/>
        <end position="593"/>
    </location>
</feature>
<dbReference type="EMBL" id="CAJPEV010002296">
    <property type="protein sequence ID" value="CAG0896434.1"/>
    <property type="molecule type" value="Genomic_DNA"/>
</dbReference>
<feature type="compositionally biased region" description="Basic residues" evidence="6">
    <location>
        <begin position="20"/>
        <end position="35"/>
    </location>
</feature>
<dbReference type="Pfam" id="PF00505">
    <property type="entry name" value="HMG_box"/>
    <property type="match status" value="2"/>
</dbReference>
<proteinExistence type="predicted"/>
<dbReference type="GO" id="GO:0030154">
    <property type="term" value="P:cell differentiation"/>
    <property type="evidence" value="ECO:0007669"/>
    <property type="project" value="TreeGrafter"/>
</dbReference>
<dbReference type="GO" id="GO:0000978">
    <property type="term" value="F:RNA polymerase II cis-regulatory region sequence-specific DNA binding"/>
    <property type="evidence" value="ECO:0007669"/>
    <property type="project" value="TreeGrafter"/>
</dbReference>
<evidence type="ECO:0000313" key="9">
    <source>
        <dbReference type="EMBL" id="CAD7249443.1"/>
    </source>
</evidence>
<keyword evidence="4 5" id="KW-0539">Nucleus</keyword>
<feature type="compositionally biased region" description="Pro residues" evidence="6">
    <location>
        <begin position="439"/>
        <end position="448"/>
    </location>
</feature>
<feature type="region of interest" description="Disordered" evidence="6">
    <location>
        <begin position="614"/>
        <end position="659"/>
    </location>
</feature>
<accession>A0A7R9A8G5</accession>
<dbReference type="GO" id="GO:0005634">
    <property type="term" value="C:nucleus"/>
    <property type="evidence" value="ECO:0007669"/>
    <property type="project" value="UniProtKB-UniRule"/>
</dbReference>
<feature type="compositionally biased region" description="Low complexity" evidence="6">
    <location>
        <begin position="634"/>
        <end position="645"/>
    </location>
</feature>
<feature type="region of interest" description="Disordered" evidence="6">
    <location>
        <begin position="1"/>
        <end position="41"/>
    </location>
</feature>
<evidence type="ECO:0000259" key="8">
    <source>
        <dbReference type="PROSITE" id="PS51516"/>
    </source>
</evidence>
<dbReference type="InterPro" id="IPR009071">
    <property type="entry name" value="HMG_box_dom"/>
</dbReference>
<evidence type="ECO:0000313" key="10">
    <source>
        <dbReference type="Proteomes" id="UP000677054"/>
    </source>
</evidence>
<feature type="compositionally biased region" description="Basic residues" evidence="6">
    <location>
        <begin position="358"/>
        <end position="372"/>
    </location>
</feature>
<keyword evidence="2 5" id="KW-0238">DNA-binding</keyword>
<evidence type="ECO:0000256" key="1">
    <source>
        <dbReference type="ARBA" id="ARBA00023015"/>
    </source>
</evidence>
<keyword evidence="1" id="KW-0805">Transcription regulation</keyword>
<dbReference type="AlphaFoldDB" id="A0A7R9A8G5"/>
<evidence type="ECO:0000256" key="3">
    <source>
        <dbReference type="ARBA" id="ARBA00023163"/>
    </source>
</evidence>
<feature type="compositionally biased region" description="Basic and acidic residues" evidence="6">
    <location>
        <begin position="1"/>
        <end position="11"/>
    </location>
</feature>
<dbReference type="EMBL" id="LR901813">
    <property type="protein sequence ID" value="CAD7249443.1"/>
    <property type="molecule type" value="Genomic_DNA"/>
</dbReference>
<protein>
    <recommendedName>
        <fullName evidence="11">HMG box domain-containing protein</fullName>
    </recommendedName>
</protein>
<dbReference type="InterPro" id="IPR036910">
    <property type="entry name" value="HMG_box_dom_sf"/>
</dbReference>
<organism evidence="9">
    <name type="scientific">Darwinula stevensoni</name>
    <dbReference type="NCBI Taxonomy" id="69355"/>
    <lineage>
        <taxon>Eukaryota</taxon>
        <taxon>Metazoa</taxon>
        <taxon>Ecdysozoa</taxon>
        <taxon>Arthropoda</taxon>
        <taxon>Crustacea</taxon>
        <taxon>Oligostraca</taxon>
        <taxon>Ostracoda</taxon>
        <taxon>Podocopa</taxon>
        <taxon>Podocopida</taxon>
        <taxon>Darwinulocopina</taxon>
        <taxon>Darwinuloidea</taxon>
        <taxon>Darwinulidae</taxon>
        <taxon>Darwinula</taxon>
    </lineage>
</organism>
<feature type="compositionally biased region" description="Polar residues" evidence="6">
    <location>
        <begin position="646"/>
        <end position="659"/>
    </location>
</feature>
<feature type="region of interest" description="Disordered" evidence="6">
    <location>
        <begin position="561"/>
        <end position="593"/>
    </location>
</feature>
<dbReference type="InterPro" id="IPR021934">
    <property type="entry name" value="Sox_C"/>
</dbReference>
<feature type="domain" description="HMG box" evidence="7">
    <location>
        <begin position="195"/>
        <end position="359"/>
    </location>
</feature>
<evidence type="ECO:0008006" key="11">
    <source>
        <dbReference type="Google" id="ProtNLM"/>
    </source>
</evidence>
<reference evidence="9" key="1">
    <citation type="submission" date="2020-11" db="EMBL/GenBank/DDBJ databases">
        <authorList>
            <person name="Tran Van P."/>
        </authorList>
    </citation>
    <scope>NUCLEOTIDE SEQUENCE</scope>
</reference>
<sequence length="675" mass="75304">MIDRSSGERNAHPVAMSERRQRRLRRMRRQRRMRRHEGPSHRGVFSEVATALLNLYRDHQPDHAFPTPNFAVIDYFLYGKNCFRCQGFAMGSSQGPLQCGGMELSGHFMNVDFSSPPTGIHQQYSPVTGGYSPGLSGLSPGFTPPPPTSFPGNFGLSPMNAMSWNTSIPGMHSPDMTSGKPPNTNNGKPVKEQRIRRPMNAFMVWAKVERKKLADENPDLHNADLSKMLGLSECRRNQGLDLASIQMLGWDPDVEMPERKRRGEAEVQGFRVAYPKNHDRRIVADVLHSIPKNEALQRLQACLEKRQSVSGPQNEENFQKRRICYRKKWRSLTPQDRRPYVEEAERLRLLHMQQHPNYKYRPRRKKHAKRGGRRDGVPDRFQPPSPNPFLSCSISGTGMGNYPFKSNGVHPPEIHTPESSPRESPEPDALKNRFLNSYLPPPATPSLPTPDVSPLETERDAFNNDRVSHLLQRFVPNSSDTYMKCFSPSPASPYRNSYQPMRGSPPVSSSLTTVSSDCTSGGTYSEVIYYSPNCALGGGASNCPQNSLYPAVSESVTASIDSYSGAGGTPPRPMSNPTGMMSSQQHQQHQQQPQVVEDFLDDVDRNEFDRYLKGSRIGLPSSPMSTSGSRCDFGSQGPYGSPSSGTRNNSEDAGQSPSLISEALAHVRGLMYYDS</sequence>
<dbReference type="Proteomes" id="UP000677054">
    <property type="component" value="Unassembled WGS sequence"/>
</dbReference>
<evidence type="ECO:0000256" key="4">
    <source>
        <dbReference type="ARBA" id="ARBA00023242"/>
    </source>
</evidence>
<dbReference type="PANTHER" id="PTHR10270:SF317">
    <property type="entry name" value="TRANSCRIPTION FACTOR SOX-15-RELATED"/>
    <property type="match status" value="1"/>
</dbReference>
<dbReference type="SUPFAM" id="SSF47095">
    <property type="entry name" value="HMG-box"/>
    <property type="match status" value="2"/>
</dbReference>
<feature type="domain" description="Sox C-terminal" evidence="8">
    <location>
        <begin position="509"/>
        <end position="675"/>
    </location>
</feature>
<keyword evidence="3" id="KW-0804">Transcription</keyword>
<feature type="region of interest" description="Disordered" evidence="6">
    <location>
        <begin position="352"/>
        <end position="457"/>
    </location>
</feature>
<feature type="compositionally biased region" description="Basic and acidic residues" evidence="6">
    <location>
        <begin position="412"/>
        <end position="431"/>
    </location>
</feature>
<dbReference type="InterPro" id="IPR050140">
    <property type="entry name" value="SRY-related_HMG-box_TF-like"/>
</dbReference>
<name>A0A7R9A8G5_9CRUS</name>